<evidence type="ECO:0000313" key="2">
    <source>
        <dbReference type="Proteomes" id="UP000472380"/>
    </source>
</evidence>
<dbReference type="Proteomes" id="UP000472380">
    <property type="component" value="Unassembled WGS sequence"/>
</dbReference>
<dbReference type="InterPro" id="IPR047729">
    <property type="entry name" value="Sce7726-like"/>
</dbReference>
<evidence type="ECO:0000313" key="1">
    <source>
        <dbReference type="EMBL" id="MZG27461.1"/>
    </source>
</evidence>
<reference evidence="1 2" key="1">
    <citation type="submission" date="2019-07" db="EMBL/GenBank/DDBJ databases">
        <title>Draft genome sequence of Adlercreutzia equolifaciens IPLA 37004, a human intestinal strain that does not produces equol from daidzein.</title>
        <authorList>
            <person name="Vazquez L."/>
            <person name="Florez A.B."/>
            <person name="Mayo B."/>
        </authorList>
    </citation>
    <scope>NUCLEOTIDE SEQUENCE [LARGE SCALE GENOMIC DNA]</scope>
    <source>
        <strain evidence="1 2">IPLA 37004</strain>
    </source>
</reference>
<name>A0A6L8Q429_9ACTN</name>
<comment type="caution">
    <text evidence="1">The sequence shown here is derived from an EMBL/GenBank/DDBJ whole genome shotgun (WGS) entry which is preliminary data.</text>
</comment>
<dbReference type="EMBL" id="VJNE01000003">
    <property type="protein sequence ID" value="MZG27461.1"/>
    <property type="molecule type" value="Genomic_DNA"/>
</dbReference>
<protein>
    <submittedName>
        <fullName evidence="1">Sce7726 family protein</fullName>
    </submittedName>
</protein>
<dbReference type="NCBIfam" id="NF033832">
    <property type="entry name" value="sce7726_fam"/>
    <property type="match status" value="1"/>
</dbReference>
<proteinExistence type="predicted"/>
<dbReference type="AlphaFoldDB" id="A0A6L8Q429"/>
<gene>
    <name evidence="1" type="ORF">FM068_02460</name>
</gene>
<sequence>MRVHLDASCLNILFSKRSMEQLAESGTCGAFQSAVSLFVRRSDGMTKGEALSQLFSYMGKNYRNEYLYKSLLLKKIVYGRHSPRTTSAICELPVGKSIADFVLINGKACIYEIKTDLDNFSRLDSQLNDYYRAFRYVSVVSSEKSASTLSELLKDSPVGLMVLSDRLTFRTLKEPLCWTSAIDASAQFDLLRKKEREEVLLQCGADLPDTTPVRYYSACLERFQALDDASRISVFESILKRRGQRVDQAALAIYPDEFKLIAYNHGANVRQGEKLLEFAQSKLE</sequence>
<organism evidence="1 2">
    <name type="scientific">Adlercreutzia equolifaciens</name>
    <dbReference type="NCBI Taxonomy" id="446660"/>
    <lineage>
        <taxon>Bacteria</taxon>
        <taxon>Bacillati</taxon>
        <taxon>Actinomycetota</taxon>
        <taxon>Coriobacteriia</taxon>
        <taxon>Eggerthellales</taxon>
        <taxon>Eggerthellaceae</taxon>
        <taxon>Adlercreutzia</taxon>
    </lineage>
</organism>
<accession>A0A6L8Q429</accession>